<evidence type="ECO:0000259" key="8">
    <source>
        <dbReference type="Pfam" id="PF17806"/>
    </source>
</evidence>
<reference evidence="9 10" key="1">
    <citation type="submission" date="2020-09" db="EMBL/GenBank/DDBJ databases">
        <title>Diversity and distribution of actinomycetes associated with coral in the coast of Hainan.</title>
        <authorList>
            <person name="Li F."/>
        </authorList>
    </citation>
    <scope>NUCLEOTIDE SEQUENCE [LARGE SCALE GENOMIC DNA]</scope>
    <source>
        <strain evidence="9 10">HNM0947</strain>
    </source>
</reference>
<dbReference type="Gene3D" id="3.10.20.440">
    <property type="entry name" value="2Fe-2S iron-sulphur cluster binding domain, sarcosine oxidase, alpha subunit, N-terminal domain"/>
    <property type="match status" value="1"/>
</dbReference>
<dbReference type="PRINTS" id="PR00368">
    <property type="entry name" value="FADPNR"/>
</dbReference>
<dbReference type="PIRSF" id="PIRSF037980">
    <property type="entry name" value="SoxA"/>
    <property type="match status" value="1"/>
</dbReference>
<dbReference type="EC" id="1.5.3.24" evidence="3"/>
<dbReference type="InterPro" id="IPR029043">
    <property type="entry name" value="GcvT/YgfZ_C"/>
</dbReference>
<dbReference type="Pfam" id="PF01571">
    <property type="entry name" value="GCV_T"/>
    <property type="match status" value="1"/>
</dbReference>
<dbReference type="SUPFAM" id="SSF101790">
    <property type="entry name" value="Aminomethyltransferase beta-barrel domain"/>
    <property type="match status" value="1"/>
</dbReference>
<feature type="compositionally biased region" description="Basic residues" evidence="4">
    <location>
        <begin position="1"/>
        <end position="17"/>
    </location>
</feature>
<dbReference type="PANTHER" id="PTHR43757:SF2">
    <property type="entry name" value="AMINOMETHYLTRANSFERASE, MITOCHONDRIAL"/>
    <property type="match status" value="1"/>
</dbReference>
<protein>
    <recommendedName>
        <fullName evidence="3">Sarcosine oxidase subunit alpha</fullName>
        <ecNumber evidence="3">1.5.3.24</ecNumber>
    </recommendedName>
</protein>
<dbReference type="InterPro" id="IPR041117">
    <property type="entry name" value="SoxA_A3"/>
</dbReference>
<dbReference type="InterPro" id="IPR013977">
    <property type="entry name" value="GcvT_C"/>
</dbReference>
<dbReference type="InterPro" id="IPR042204">
    <property type="entry name" value="2Fe-2S-bd_N"/>
</dbReference>
<dbReference type="InterPro" id="IPR036188">
    <property type="entry name" value="FAD/NAD-bd_sf"/>
</dbReference>
<dbReference type="Gene3D" id="3.50.50.60">
    <property type="entry name" value="FAD/NAD(P)-binding domain"/>
    <property type="match status" value="2"/>
</dbReference>
<dbReference type="PANTHER" id="PTHR43757">
    <property type="entry name" value="AMINOMETHYLTRANSFERASE"/>
    <property type="match status" value="1"/>
</dbReference>
<evidence type="ECO:0000259" key="6">
    <source>
        <dbReference type="Pfam" id="PF07992"/>
    </source>
</evidence>
<dbReference type="InterPro" id="IPR027266">
    <property type="entry name" value="TrmE/GcvT-like"/>
</dbReference>
<dbReference type="Pfam" id="PF13510">
    <property type="entry name" value="Fer2_4"/>
    <property type="match status" value="1"/>
</dbReference>
<dbReference type="PRINTS" id="PR00469">
    <property type="entry name" value="PNDRDTASEII"/>
</dbReference>
<comment type="similarity">
    <text evidence="1 3">Belongs to the GcvT family.</text>
</comment>
<dbReference type="InterPro" id="IPR006222">
    <property type="entry name" value="GCVT_N"/>
</dbReference>
<evidence type="ECO:0000256" key="3">
    <source>
        <dbReference type="PIRNR" id="PIRNR037980"/>
    </source>
</evidence>
<dbReference type="Pfam" id="PF07992">
    <property type="entry name" value="Pyr_redox_2"/>
    <property type="match status" value="1"/>
</dbReference>
<dbReference type="Pfam" id="PF08669">
    <property type="entry name" value="GCV_T_C"/>
    <property type="match status" value="1"/>
</dbReference>
<evidence type="ECO:0000259" key="5">
    <source>
        <dbReference type="Pfam" id="PF01571"/>
    </source>
</evidence>
<evidence type="ECO:0000259" key="7">
    <source>
        <dbReference type="Pfam" id="PF08669"/>
    </source>
</evidence>
<evidence type="ECO:0000256" key="2">
    <source>
        <dbReference type="ARBA" id="ARBA00023002"/>
    </source>
</evidence>
<accession>A0ABR9PAC5</accession>
<dbReference type="InterPro" id="IPR028896">
    <property type="entry name" value="GcvT/YgfZ/DmdA"/>
</dbReference>
<feature type="domain" description="Aminomethyltransferase C-terminal" evidence="7">
    <location>
        <begin position="876"/>
        <end position="962"/>
    </location>
</feature>
<feature type="domain" description="FAD/NAD(P)-binding" evidence="6">
    <location>
        <begin position="145"/>
        <end position="399"/>
    </location>
</feature>
<dbReference type="SUPFAM" id="SSF51905">
    <property type="entry name" value="FAD/NAD(P)-binding domain"/>
    <property type="match status" value="1"/>
</dbReference>
<comment type="catalytic activity">
    <reaction evidence="3">
        <text>sarcosine + (6S)-5,6,7,8-tetrahydrofolate + O2 = (6R)-5,10-methylene-5,6,7,8-tetrahydrofolate + glycine + H2O2</text>
        <dbReference type="Rhea" id="RHEA:70455"/>
        <dbReference type="ChEBI" id="CHEBI:15379"/>
        <dbReference type="ChEBI" id="CHEBI:15636"/>
        <dbReference type="ChEBI" id="CHEBI:16240"/>
        <dbReference type="ChEBI" id="CHEBI:57305"/>
        <dbReference type="ChEBI" id="CHEBI:57433"/>
        <dbReference type="ChEBI" id="CHEBI:57453"/>
        <dbReference type="EC" id="1.5.3.24"/>
    </reaction>
</comment>
<keyword evidence="3" id="KW-0520">NAD</keyword>
<comment type="subcellular location">
    <subcellularLocation>
        <location evidence="3">Cytoplasm</location>
    </subcellularLocation>
</comment>
<evidence type="ECO:0000256" key="1">
    <source>
        <dbReference type="ARBA" id="ARBA00008609"/>
    </source>
</evidence>
<gene>
    <name evidence="9" type="ORF">IDM40_18290</name>
</gene>
<dbReference type="InterPro" id="IPR023753">
    <property type="entry name" value="FAD/NAD-binding_dom"/>
</dbReference>
<feature type="domain" description="SoxA A3" evidence="8">
    <location>
        <begin position="488"/>
        <end position="571"/>
    </location>
</feature>
<evidence type="ECO:0000256" key="4">
    <source>
        <dbReference type="SAM" id="MobiDB-lite"/>
    </source>
</evidence>
<dbReference type="Gene3D" id="3.30.1360.120">
    <property type="entry name" value="Probable tRNA modification gtpase trme, domain 1"/>
    <property type="match status" value="1"/>
</dbReference>
<comment type="caution">
    <text evidence="9">The sequence shown here is derived from an EMBL/GenBank/DDBJ whole genome shotgun (WGS) entry which is preliminary data.</text>
</comment>
<dbReference type="EMBL" id="JADBGI010000016">
    <property type="protein sequence ID" value="MBE3000635.1"/>
    <property type="molecule type" value="Genomic_DNA"/>
</dbReference>
<evidence type="ECO:0000313" key="10">
    <source>
        <dbReference type="Proteomes" id="UP000806528"/>
    </source>
</evidence>
<evidence type="ECO:0000313" key="9">
    <source>
        <dbReference type="EMBL" id="MBE3000635.1"/>
    </source>
</evidence>
<organism evidence="9 10">
    <name type="scientific">Nocardiopsis coralli</name>
    <dbReference type="NCBI Taxonomy" id="2772213"/>
    <lineage>
        <taxon>Bacteria</taxon>
        <taxon>Bacillati</taxon>
        <taxon>Actinomycetota</taxon>
        <taxon>Actinomycetes</taxon>
        <taxon>Streptosporangiales</taxon>
        <taxon>Nocardiopsidaceae</taxon>
        <taxon>Nocardiopsis</taxon>
    </lineage>
</organism>
<name>A0ABR9PAC5_9ACTN</name>
<sequence>MVRPPARHRHQPGSRQRRHEDGDPVSRFRLRTGGRIDRDRPLRFTFDGREYQGYEGDTLASALLANGVHQVATSIKHGRPRGIMAAGVEEPNALVQIEKPFPEPMQTATTVRLADGLEATGLPGQGRLATDPDPARYDSMHAHCDVLVVGAGPAGLTAALTAARSGARVIVADADTEFGGGLLGTSERLDGAPADTWVRQAVAELDRYPEVRQLPGTTVFGHYENNYLVALEHRGEHAHTRQRVWRIRAREVVHATGSHERPLVFSGNDRPGILLAGAARTYLHRYGVVPGERVAVFTTDDSAYAAAVDLHDAGVEIAAVVDARGSVPPPWESLCTERGITLMPGSAVVTTSGRERIDQVRVAPWWQDEAAPGAEHTRIACDTLLVSGGWNPAVHLHSQARGGLCFSEDLGAFVPDGYPPSVRSAGSAAGEPTTDACLASGADAGARAAVACGLTAEPADLPRAGSVPVRSGRTVWMVPSPTDSTGDTQYVDLARDATVADVRRAIGAGMESVEHIKRYTTLSTAHDQGKTSGTLASGVITELLGRSTGEIGTTTFRAPYTPVAFAALAGRERGDLYDPVRVTSIHDWHVEQGAPFEDVGQWKRPWYYPRGDEDMEAAVLRECGAVRSGVGIQDVSTLGKIDVQGPDAAEFLDLVYTNKMSTLKVGRVRYGLMCHADGMVFDDGTVARVDEHRYLITTTSGGAAGVLQWLEDWLQTEWPHLRVHLTSVTEHWATIALAGPRSREVLSRVAPGMELDKDGFPFMSWKDGTVAGHGARVFRISFSGELAFEVSVPWWHGREVWEALVEAGEPLGITPYGTETMHVLRAEKGLPIVGQDTDGTVTPYDLGMGWAVSKKKDDFLGKRSFTRADTARTDRKQLVGLLPADPDLVLAEGAQVVEHPELPAPPVPMLGHVTSSYRSAVLERGFALALVEAGRDRIGDTVHATAGDRLVAATITDHVFYDKEGARRDG</sequence>
<proteinExistence type="inferred from homology"/>
<dbReference type="InterPro" id="IPR006277">
    <property type="entry name" value="Sarcosine_oxidase_asu"/>
</dbReference>
<comment type="cofactor">
    <cofactor evidence="3">
        <name>NAD(+)</name>
        <dbReference type="ChEBI" id="CHEBI:57540"/>
    </cofactor>
    <text evidence="3">Binds 1 NAD(+) per subunit.</text>
</comment>
<keyword evidence="3" id="KW-0963">Cytoplasm</keyword>
<keyword evidence="3" id="KW-0547">Nucleotide-binding</keyword>
<feature type="region of interest" description="Disordered" evidence="4">
    <location>
        <begin position="1"/>
        <end position="28"/>
    </location>
</feature>
<dbReference type="Proteomes" id="UP000806528">
    <property type="component" value="Unassembled WGS sequence"/>
</dbReference>
<dbReference type="SUPFAM" id="SSF103025">
    <property type="entry name" value="Folate-binding domain"/>
    <property type="match status" value="1"/>
</dbReference>
<keyword evidence="2 3" id="KW-0560">Oxidoreductase</keyword>
<dbReference type="Pfam" id="PF17806">
    <property type="entry name" value="SO_alpha_A3"/>
    <property type="match status" value="1"/>
</dbReference>
<feature type="domain" description="GCVT N-terminal" evidence="5">
    <location>
        <begin position="585"/>
        <end position="856"/>
    </location>
</feature>
<keyword evidence="10" id="KW-1185">Reference proteome</keyword>